<keyword evidence="5 7" id="KW-1133">Transmembrane helix</keyword>
<keyword evidence="4" id="KW-0067">ATP-binding</keyword>
<organism evidence="10 11">
    <name type="scientific">Nostocoides japonicum T1-X7</name>
    <dbReference type="NCBI Taxonomy" id="1194083"/>
    <lineage>
        <taxon>Bacteria</taxon>
        <taxon>Bacillati</taxon>
        <taxon>Actinomycetota</taxon>
        <taxon>Actinomycetes</taxon>
        <taxon>Micrococcales</taxon>
        <taxon>Intrasporangiaceae</taxon>
        <taxon>Nostocoides</taxon>
    </lineage>
</organism>
<evidence type="ECO:0000259" key="8">
    <source>
        <dbReference type="PROSITE" id="PS50893"/>
    </source>
</evidence>
<evidence type="ECO:0000313" key="10">
    <source>
        <dbReference type="EMBL" id="CCH79776.1"/>
    </source>
</evidence>
<dbReference type="InterPro" id="IPR003593">
    <property type="entry name" value="AAA+_ATPase"/>
</dbReference>
<comment type="caution">
    <text evidence="10">The sequence shown here is derived from an EMBL/GenBank/DDBJ whole genome shotgun (WGS) entry which is preliminary data.</text>
</comment>
<keyword evidence="3" id="KW-0547">Nucleotide-binding</keyword>
<evidence type="ECO:0000256" key="5">
    <source>
        <dbReference type="ARBA" id="ARBA00022989"/>
    </source>
</evidence>
<dbReference type="Gene3D" id="3.40.50.300">
    <property type="entry name" value="P-loop containing nucleotide triphosphate hydrolases"/>
    <property type="match status" value="2"/>
</dbReference>
<dbReference type="PROSITE" id="PS50929">
    <property type="entry name" value="ABC_TM1F"/>
    <property type="match status" value="1"/>
</dbReference>
<dbReference type="InterPro" id="IPR011527">
    <property type="entry name" value="ABC1_TM_dom"/>
</dbReference>
<dbReference type="InterPro" id="IPR017871">
    <property type="entry name" value="ABC_transporter-like_CS"/>
</dbReference>
<dbReference type="OrthoDB" id="29385at2"/>
<sequence length="510" mass="55377">MRRVWKVLEGQRRQFVLLVGAIALVGGLEAAVHPLLLKLIFDEAVLRASYGRFVALGLSYLGFGVVVNGAQYVLSLARKRFENATIERLEVDLSERALDLDTRELVGNGAASYLGRIHQDAIEGLLPGIDLVIQVTRQAVMAVVFVGVLIWLSWLATVLLLILVPPLLLFSHRVARRLAANTDTEREAEAQYLRSLTALIEAHGALRGMRRLRSLAVEANRRVLARYLDVNYRNQRLVVKQQTASDLTMNVSDTVSMIACGYLVLAGRLTFGGFLAFVNSFWRGVSAVLFLIGAIPELGRNGAVLDRIAALRDRPAPRPYHRASPTIDVEGLVLSYGSATTGPFDMVVHPGEHVVVRGVNGTGKTSLIRSIAGHLEPTHGRVARPEAVAVLSAPVHLPQLPVAELAPDPTVRAAFRLTGLEGALPEHLSSGQKQALALASLLSQPADAYVLDEPFANLDDEATRRACRQVLARCADTTLVVVLHGMHDMDSLFDRTQWLVPGSLAATIGS</sequence>
<dbReference type="InterPro" id="IPR027417">
    <property type="entry name" value="P-loop_NTPase"/>
</dbReference>
<keyword evidence="6 7" id="KW-0472">Membrane</keyword>
<evidence type="ECO:0000256" key="1">
    <source>
        <dbReference type="ARBA" id="ARBA00004651"/>
    </source>
</evidence>
<protein>
    <submittedName>
        <fullName evidence="10">Putative Xenobiotic-transporting ATPase</fullName>
        <ecNumber evidence="10">3.6.3.44</ecNumber>
    </submittedName>
</protein>
<feature type="transmembrane region" description="Helical" evidence="7">
    <location>
        <begin position="54"/>
        <end position="74"/>
    </location>
</feature>
<evidence type="ECO:0000256" key="4">
    <source>
        <dbReference type="ARBA" id="ARBA00022840"/>
    </source>
</evidence>
<dbReference type="Gene3D" id="1.20.1560.10">
    <property type="entry name" value="ABC transporter type 1, transmembrane domain"/>
    <property type="match status" value="1"/>
</dbReference>
<dbReference type="RefSeq" id="WP_048551744.1">
    <property type="nucleotide sequence ID" value="NZ_HF570958.1"/>
</dbReference>
<dbReference type="SUPFAM" id="SSF90123">
    <property type="entry name" value="ABC transporter transmembrane region"/>
    <property type="match status" value="1"/>
</dbReference>
<evidence type="ECO:0000256" key="7">
    <source>
        <dbReference type="SAM" id="Phobius"/>
    </source>
</evidence>
<dbReference type="GO" id="GO:0016887">
    <property type="term" value="F:ATP hydrolysis activity"/>
    <property type="evidence" value="ECO:0007669"/>
    <property type="project" value="InterPro"/>
</dbReference>
<evidence type="ECO:0000313" key="11">
    <source>
        <dbReference type="Proteomes" id="UP000035721"/>
    </source>
</evidence>
<reference evidence="10 11" key="1">
    <citation type="journal article" date="2013" name="ISME J.">
        <title>A metabolic model for members of the genus Tetrasphaera involved in enhanced biological phosphorus removal.</title>
        <authorList>
            <person name="Kristiansen R."/>
            <person name="Nguyen H.T.T."/>
            <person name="Saunders A.M."/>
            <person name="Nielsen J.L."/>
            <person name="Wimmer R."/>
            <person name="Le V.Q."/>
            <person name="McIlroy S.J."/>
            <person name="Petrovski S."/>
            <person name="Seviour R.J."/>
            <person name="Calteau A."/>
            <person name="Nielsen K.L."/>
            <person name="Nielsen P.H."/>
        </authorList>
    </citation>
    <scope>NUCLEOTIDE SEQUENCE [LARGE SCALE GENOMIC DNA]</scope>
    <source>
        <strain evidence="10 11">T1-X7</strain>
    </source>
</reference>
<dbReference type="GO" id="GO:0005886">
    <property type="term" value="C:plasma membrane"/>
    <property type="evidence" value="ECO:0007669"/>
    <property type="project" value="UniProtKB-SubCell"/>
</dbReference>
<keyword evidence="2 7" id="KW-0812">Transmembrane</keyword>
<gene>
    <name evidence="10" type="ORF">BN12_580005</name>
</gene>
<evidence type="ECO:0000256" key="6">
    <source>
        <dbReference type="ARBA" id="ARBA00023136"/>
    </source>
</evidence>
<dbReference type="PANTHER" id="PTHR24221">
    <property type="entry name" value="ATP-BINDING CASSETTE SUB-FAMILY B"/>
    <property type="match status" value="1"/>
</dbReference>
<feature type="domain" description="ABC transporter" evidence="8">
    <location>
        <begin position="324"/>
        <end position="508"/>
    </location>
</feature>
<dbReference type="EC" id="3.6.3.44" evidence="10"/>
<proteinExistence type="predicted"/>
<dbReference type="PANTHER" id="PTHR24221:SF654">
    <property type="entry name" value="ATP-BINDING CASSETTE SUB-FAMILY B MEMBER 6"/>
    <property type="match status" value="1"/>
</dbReference>
<accession>A0A077M1Q3</accession>
<feature type="transmembrane region" description="Helical" evidence="7">
    <location>
        <begin position="139"/>
        <end position="164"/>
    </location>
</feature>
<dbReference type="GO" id="GO:0005524">
    <property type="term" value="F:ATP binding"/>
    <property type="evidence" value="ECO:0007669"/>
    <property type="project" value="UniProtKB-KW"/>
</dbReference>
<dbReference type="PROSITE" id="PS00211">
    <property type="entry name" value="ABC_TRANSPORTER_1"/>
    <property type="match status" value="1"/>
</dbReference>
<dbReference type="EMBL" id="CAJB01000390">
    <property type="protein sequence ID" value="CCH79776.1"/>
    <property type="molecule type" value="Genomic_DNA"/>
</dbReference>
<feature type="domain" description="ABC transmembrane type-1" evidence="9">
    <location>
        <begin position="17"/>
        <end position="300"/>
    </location>
</feature>
<dbReference type="SUPFAM" id="SSF52540">
    <property type="entry name" value="P-loop containing nucleoside triphosphate hydrolases"/>
    <property type="match status" value="1"/>
</dbReference>
<comment type="subcellular location">
    <subcellularLocation>
        <location evidence="1">Cell membrane</location>
        <topology evidence="1">Multi-pass membrane protein</topology>
    </subcellularLocation>
</comment>
<dbReference type="InterPro" id="IPR039421">
    <property type="entry name" value="Type_1_exporter"/>
</dbReference>
<dbReference type="AlphaFoldDB" id="A0A077M1Q3"/>
<name>A0A077M1Q3_9MICO</name>
<evidence type="ECO:0000259" key="9">
    <source>
        <dbReference type="PROSITE" id="PS50929"/>
    </source>
</evidence>
<dbReference type="Pfam" id="PF00664">
    <property type="entry name" value="ABC_membrane"/>
    <property type="match status" value="1"/>
</dbReference>
<dbReference type="Pfam" id="PF00005">
    <property type="entry name" value="ABC_tran"/>
    <property type="match status" value="1"/>
</dbReference>
<dbReference type="GO" id="GO:0034040">
    <property type="term" value="F:ATPase-coupled lipid transmembrane transporter activity"/>
    <property type="evidence" value="ECO:0007669"/>
    <property type="project" value="TreeGrafter"/>
</dbReference>
<dbReference type="InterPro" id="IPR003439">
    <property type="entry name" value="ABC_transporter-like_ATP-bd"/>
</dbReference>
<keyword evidence="11" id="KW-1185">Reference proteome</keyword>
<dbReference type="PROSITE" id="PS50893">
    <property type="entry name" value="ABC_TRANSPORTER_2"/>
    <property type="match status" value="1"/>
</dbReference>
<dbReference type="STRING" id="1194083.BN12_580005"/>
<evidence type="ECO:0000256" key="3">
    <source>
        <dbReference type="ARBA" id="ARBA00022741"/>
    </source>
</evidence>
<keyword evidence="10" id="KW-0378">Hydrolase</keyword>
<evidence type="ECO:0000256" key="2">
    <source>
        <dbReference type="ARBA" id="ARBA00022692"/>
    </source>
</evidence>
<dbReference type="SMART" id="SM00382">
    <property type="entry name" value="AAA"/>
    <property type="match status" value="1"/>
</dbReference>
<dbReference type="Proteomes" id="UP000035721">
    <property type="component" value="Unassembled WGS sequence"/>
</dbReference>
<dbReference type="GO" id="GO:0140359">
    <property type="term" value="F:ABC-type transporter activity"/>
    <property type="evidence" value="ECO:0007669"/>
    <property type="project" value="InterPro"/>
</dbReference>
<dbReference type="InterPro" id="IPR036640">
    <property type="entry name" value="ABC1_TM_sf"/>
</dbReference>